<evidence type="ECO:0000256" key="2">
    <source>
        <dbReference type="ARBA" id="ARBA00022723"/>
    </source>
</evidence>
<accession>A0A9Q0G0M4</accession>
<dbReference type="InterPro" id="IPR050148">
    <property type="entry name" value="Terpene_synthase-like"/>
</dbReference>
<dbReference type="GO" id="GO:0120252">
    <property type="term" value="P:hydrocarbon metabolic process"/>
    <property type="evidence" value="ECO:0007669"/>
    <property type="project" value="UniProtKB-ARBA"/>
</dbReference>
<dbReference type="SFLD" id="SFLDG01019">
    <property type="entry name" value="Terpene_Cyclase_Like_1_C_Termi"/>
    <property type="match status" value="1"/>
</dbReference>
<evidence type="ECO:0000313" key="6">
    <source>
        <dbReference type="EMBL" id="KAJ4841013.1"/>
    </source>
</evidence>
<dbReference type="Pfam" id="PF03936">
    <property type="entry name" value="Terpene_synth_C"/>
    <property type="match status" value="1"/>
</dbReference>
<dbReference type="GO" id="GO:0010333">
    <property type="term" value="F:terpene synthase activity"/>
    <property type="evidence" value="ECO:0007669"/>
    <property type="project" value="InterPro"/>
</dbReference>
<reference evidence="6" key="1">
    <citation type="submission" date="2022-02" db="EMBL/GenBank/DDBJ databases">
        <authorList>
            <person name="Henning P.M."/>
            <person name="McCubbin A.G."/>
            <person name="Shore J.S."/>
        </authorList>
    </citation>
    <scope>NUCLEOTIDE SEQUENCE</scope>
    <source>
        <strain evidence="6">F60SS</strain>
        <tissue evidence="6">Leaves</tissue>
    </source>
</reference>
<dbReference type="Proteomes" id="UP001141552">
    <property type="component" value="Unassembled WGS sequence"/>
</dbReference>
<proteinExistence type="predicted"/>
<dbReference type="AlphaFoldDB" id="A0A9Q0G0M4"/>
<dbReference type="InterPro" id="IPR008949">
    <property type="entry name" value="Isoprenoid_synthase_dom_sf"/>
</dbReference>
<dbReference type="GO" id="GO:0016114">
    <property type="term" value="P:terpenoid biosynthetic process"/>
    <property type="evidence" value="ECO:0007669"/>
    <property type="project" value="InterPro"/>
</dbReference>
<evidence type="ECO:0000256" key="4">
    <source>
        <dbReference type="ARBA" id="ARBA00023239"/>
    </source>
</evidence>
<name>A0A9Q0G0M4_9ROSI</name>
<dbReference type="SUPFAM" id="SSF48576">
    <property type="entry name" value="Terpenoid synthases"/>
    <property type="match status" value="1"/>
</dbReference>
<dbReference type="PANTHER" id="PTHR31225:SF93">
    <property type="entry name" value="ALPHA-HUMULENE_(-)-(E)-BETA-CARYOPHYLLENE SYNTHASE"/>
    <property type="match status" value="1"/>
</dbReference>
<comment type="cofactor">
    <cofactor evidence="1">
        <name>Mg(2+)</name>
        <dbReference type="ChEBI" id="CHEBI:18420"/>
    </cofactor>
</comment>
<dbReference type="InterPro" id="IPR005630">
    <property type="entry name" value="Terpene_synthase_metal-bd"/>
</dbReference>
<reference evidence="6" key="2">
    <citation type="journal article" date="2023" name="Plants (Basel)">
        <title>Annotation of the Turnera subulata (Passifloraceae) Draft Genome Reveals the S-Locus Evolved after the Divergence of Turneroideae from Passifloroideae in a Stepwise Manner.</title>
        <authorList>
            <person name="Henning P.M."/>
            <person name="Roalson E.H."/>
            <person name="Mir W."/>
            <person name="McCubbin A.G."/>
            <person name="Shore J.S."/>
        </authorList>
    </citation>
    <scope>NUCLEOTIDE SEQUENCE</scope>
    <source>
        <strain evidence="6">F60SS</strain>
    </source>
</reference>
<evidence type="ECO:0000313" key="7">
    <source>
        <dbReference type="Proteomes" id="UP001141552"/>
    </source>
</evidence>
<dbReference type="EMBL" id="JAKUCV010002904">
    <property type="protein sequence ID" value="KAJ4841013.1"/>
    <property type="molecule type" value="Genomic_DNA"/>
</dbReference>
<comment type="caution">
    <text evidence="6">The sequence shown here is derived from an EMBL/GenBank/DDBJ whole genome shotgun (WGS) entry which is preliminary data.</text>
</comment>
<dbReference type="Gene3D" id="1.10.600.10">
    <property type="entry name" value="Farnesyl Diphosphate Synthase"/>
    <property type="match status" value="1"/>
</dbReference>
<gene>
    <name evidence="6" type="ORF">Tsubulata_034617</name>
</gene>
<evidence type="ECO:0000256" key="1">
    <source>
        <dbReference type="ARBA" id="ARBA00001946"/>
    </source>
</evidence>
<dbReference type="OrthoDB" id="1877784at2759"/>
<feature type="domain" description="Terpene synthase metal-binding" evidence="5">
    <location>
        <begin position="38"/>
        <end position="277"/>
    </location>
</feature>
<keyword evidence="2" id="KW-0479">Metal-binding</keyword>
<protein>
    <recommendedName>
        <fullName evidence="5">Terpene synthase metal-binding domain-containing protein</fullName>
    </recommendedName>
</protein>
<evidence type="ECO:0000259" key="5">
    <source>
        <dbReference type="Pfam" id="PF03936"/>
    </source>
</evidence>
<dbReference type="SFLD" id="SFLDS00005">
    <property type="entry name" value="Isoprenoid_Synthase_Type_I"/>
    <property type="match status" value="1"/>
</dbReference>
<dbReference type="PANTHER" id="PTHR31225">
    <property type="entry name" value="OS04G0344100 PROTEIN-RELATED"/>
    <property type="match status" value="1"/>
</dbReference>
<dbReference type="InterPro" id="IPR034741">
    <property type="entry name" value="Terpene_cyclase-like_1_C"/>
</dbReference>
<sequence length="302" mass="35262">MPFHKGLTRIEARQYISFYEEEESVNGTLLEFAKWWRDTNFMEQLPYVRDRIVEAYFWANAFLSEPQYELSRIMLAKYIAMISVVDDTYDAYAKFEELIHFTQAMERCDIDAIDQLPAEYMKFLYKVLINIFNETTCEMTEKGRPYSADFVKEEFKILVRSYHTEAEWSNSRHVPPFEEYMRNRKLSNGTTLILALAFTGMEEVAGIKEYEWLRSNPKIIEAANLVICAMNDISSHQDEQKRGDCASSVECYMKEHQVSKEQAVEVIKKMGANAAKDINNMCMTLAVIPKPILKLFFNIVRG</sequence>
<keyword evidence="7" id="KW-1185">Reference proteome</keyword>
<organism evidence="6 7">
    <name type="scientific">Turnera subulata</name>
    <dbReference type="NCBI Taxonomy" id="218843"/>
    <lineage>
        <taxon>Eukaryota</taxon>
        <taxon>Viridiplantae</taxon>
        <taxon>Streptophyta</taxon>
        <taxon>Embryophyta</taxon>
        <taxon>Tracheophyta</taxon>
        <taxon>Spermatophyta</taxon>
        <taxon>Magnoliopsida</taxon>
        <taxon>eudicotyledons</taxon>
        <taxon>Gunneridae</taxon>
        <taxon>Pentapetalae</taxon>
        <taxon>rosids</taxon>
        <taxon>fabids</taxon>
        <taxon>Malpighiales</taxon>
        <taxon>Passifloraceae</taxon>
        <taxon>Turnera</taxon>
    </lineage>
</organism>
<keyword evidence="4" id="KW-0456">Lyase</keyword>
<evidence type="ECO:0000256" key="3">
    <source>
        <dbReference type="ARBA" id="ARBA00022842"/>
    </source>
</evidence>
<keyword evidence="3" id="KW-0460">Magnesium</keyword>
<dbReference type="GO" id="GO:0000287">
    <property type="term" value="F:magnesium ion binding"/>
    <property type="evidence" value="ECO:0007669"/>
    <property type="project" value="InterPro"/>
</dbReference>